<dbReference type="AlphaFoldDB" id="A0A4P8IEG6"/>
<evidence type="ECO:0000313" key="2">
    <source>
        <dbReference type="Proteomes" id="UP000298653"/>
    </source>
</evidence>
<proteinExistence type="predicted"/>
<dbReference type="KEGG" id="arf:AR1Y2_2714"/>
<dbReference type="Proteomes" id="UP000298653">
    <property type="component" value="Chromosome"/>
</dbReference>
<gene>
    <name evidence="1" type="ORF">AR1Y2_2714</name>
</gene>
<dbReference type="EMBL" id="CP040058">
    <property type="protein sequence ID" value="QCP36168.1"/>
    <property type="molecule type" value="Genomic_DNA"/>
</dbReference>
<dbReference type="OrthoDB" id="9906353at2"/>
<accession>A0A4P8IEG6</accession>
<keyword evidence="2" id="KW-1185">Reference proteome</keyword>
<dbReference type="RefSeq" id="WP_137329436.1">
    <property type="nucleotide sequence ID" value="NZ_CP040058.1"/>
</dbReference>
<sequence>MYIKKQMKEEIYAMHLNGIPIEEIAKNKDIKIGDAEKAIIEWETILLKEVDPRIIRRTFLYSLEGNSVAKAVCDTAEKTGQARDIVEEILGFQYPLLTVQSEGDRDFVNCWNGIHTYCQCVKHGRAREARRYYALCKG</sequence>
<reference evidence="1 2" key="1">
    <citation type="submission" date="2019-05" db="EMBL/GenBank/DDBJ databases">
        <title>Complete genome sequencing of Anaerostipes rhamnosivorans.</title>
        <authorList>
            <person name="Bui T.P.N."/>
            <person name="de Vos W.M."/>
        </authorList>
    </citation>
    <scope>NUCLEOTIDE SEQUENCE [LARGE SCALE GENOMIC DNA]</scope>
    <source>
        <strain evidence="1 2">1y2</strain>
    </source>
</reference>
<name>A0A4P8IEG6_9FIRM</name>
<organism evidence="1 2">
    <name type="scientific">Anaerostipes rhamnosivorans</name>
    <dbReference type="NCBI Taxonomy" id="1229621"/>
    <lineage>
        <taxon>Bacteria</taxon>
        <taxon>Bacillati</taxon>
        <taxon>Bacillota</taxon>
        <taxon>Clostridia</taxon>
        <taxon>Lachnospirales</taxon>
        <taxon>Lachnospiraceae</taxon>
        <taxon>Anaerostipes</taxon>
    </lineage>
</organism>
<protein>
    <submittedName>
        <fullName evidence="1">Uncharacterized protein</fullName>
    </submittedName>
</protein>
<evidence type="ECO:0000313" key="1">
    <source>
        <dbReference type="EMBL" id="QCP36168.1"/>
    </source>
</evidence>